<evidence type="ECO:0000256" key="1">
    <source>
        <dbReference type="ARBA" id="ARBA00004127"/>
    </source>
</evidence>
<feature type="transmembrane region" description="Helical" evidence="10">
    <location>
        <begin position="422"/>
        <end position="444"/>
    </location>
</feature>
<dbReference type="EMBL" id="BAABLD010000001">
    <property type="protein sequence ID" value="GAA5157192.1"/>
    <property type="molecule type" value="Genomic_DNA"/>
</dbReference>
<organism evidence="13 14">
    <name type="scientific">Viridibacterium curvum</name>
    <dbReference type="NCBI Taxonomy" id="1101404"/>
    <lineage>
        <taxon>Bacteria</taxon>
        <taxon>Pseudomonadati</taxon>
        <taxon>Pseudomonadota</taxon>
        <taxon>Betaproteobacteria</taxon>
        <taxon>Rhodocyclales</taxon>
        <taxon>Rhodocyclaceae</taxon>
        <taxon>Viridibacterium</taxon>
    </lineage>
</organism>
<evidence type="ECO:0000256" key="3">
    <source>
        <dbReference type="ARBA" id="ARBA00007222"/>
    </source>
</evidence>
<evidence type="ECO:0000259" key="12">
    <source>
        <dbReference type="Pfam" id="PF16192"/>
    </source>
</evidence>
<evidence type="ECO:0000256" key="10">
    <source>
        <dbReference type="RuleBase" id="RU367007"/>
    </source>
</evidence>
<dbReference type="Proteomes" id="UP001500547">
    <property type="component" value="Unassembled WGS sequence"/>
</dbReference>
<reference evidence="14" key="1">
    <citation type="journal article" date="2019" name="Int. J. Syst. Evol. Microbiol.">
        <title>The Global Catalogue of Microorganisms (GCM) 10K type strain sequencing project: providing services to taxonomists for standard genome sequencing and annotation.</title>
        <authorList>
            <consortium name="The Broad Institute Genomics Platform"/>
            <consortium name="The Broad Institute Genome Sequencing Center for Infectious Disease"/>
            <person name="Wu L."/>
            <person name="Ma J."/>
        </authorList>
    </citation>
    <scope>NUCLEOTIDE SEQUENCE [LARGE SCALE GENOMIC DNA]</scope>
    <source>
        <strain evidence="14">JCM 18715</strain>
    </source>
</reference>
<dbReference type="InterPro" id="IPR027005">
    <property type="entry name" value="PMT-like"/>
</dbReference>
<dbReference type="EC" id="2.4.1.-" evidence="10"/>
<feature type="transmembrane region" description="Helical" evidence="10">
    <location>
        <begin position="163"/>
        <end position="179"/>
    </location>
</feature>
<dbReference type="InterPro" id="IPR032421">
    <property type="entry name" value="PMT_4TMC"/>
</dbReference>
<feature type="transmembrane region" description="Helical" evidence="10">
    <location>
        <begin position="136"/>
        <end position="157"/>
    </location>
</feature>
<evidence type="ECO:0000256" key="9">
    <source>
        <dbReference type="ARBA" id="ARBA00093617"/>
    </source>
</evidence>
<keyword evidence="7 10" id="KW-1133">Transmembrane helix</keyword>
<evidence type="ECO:0000256" key="6">
    <source>
        <dbReference type="ARBA" id="ARBA00022692"/>
    </source>
</evidence>
<proteinExistence type="inferred from homology"/>
<keyword evidence="8 10" id="KW-0472">Membrane</keyword>
<comment type="similarity">
    <text evidence="3 10">Belongs to the glycosyltransferase 39 family.</text>
</comment>
<name>A0ABP9Q5J5_9RHOO</name>
<evidence type="ECO:0000256" key="8">
    <source>
        <dbReference type="ARBA" id="ARBA00023136"/>
    </source>
</evidence>
<feature type="transmembrane region" description="Helical" evidence="10">
    <location>
        <begin position="111"/>
        <end position="129"/>
    </location>
</feature>
<dbReference type="InterPro" id="IPR003342">
    <property type="entry name" value="ArnT-like_N"/>
</dbReference>
<gene>
    <name evidence="13" type="ORF">GCM10025770_00050</name>
</gene>
<feature type="transmembrane region" description="Helical" evidence="10">
    <location>
        <begin position="394"/>
        <end position="415"/>
    </location>
</feature>
<feature type="domain" description="Protein O-mannosyl-transferase C-terminal four TM" evidence="12">
    <location>
        <begin position="329"/>
        <end position="495"/>
    </location>
</feature>
<keyword evidence="4 10" id="KW-0328">Glycosyltransferase</keyword>
<keyword evidence="10" id="KW-1003">Cell membrane</keyword>
<comment type="function">
    <text evidence="10">Protein O-mannosyltransferase that catalyzes the transfer of a single mannose residue from a polyprenol phospho-mannosyl lipidic donor to the hydroxyl group of selected serine and threonine residues in acceptor proteins.</text>
</comment>
<feature type="transmembrane region" description="Helical" evidence="10">
    <location>
        <begin position="363"/>
        <end position="382"/>
    </location>
</feature>
<keyword evidence="5 10" id="KW-0808">Transferase</keyword>
<comment type="pathway">
    <text evidence="2 10">Protein modification; protein glycosylation.</text>
</comment>
<evidence type="ECO:0000313" key="14">
    <source>
        <dbReference type="Proteomes" id="UP001500547"/>
    </source>
</evidence>
<accession>A0ABP9Q5J5</accession>
<evidence type="ECO:0000313" key="13">
    <source>
        <dbReference type="EMBL" id="GAA5157192.1"/>
    </source>
</evidence>
<evidence type="ECO:0000259" key="11">
    <source>
        <dbReference type="Pfam" id="PF02366"/>
    </source>
</evidence>
<protein>
    <recommendedName>
        <fullName evidence="9 10">Polyprenol-phosphate-mannose--protein mannosyltransferase</fullName>
        <ecNumber evidence="10">2.4.1.-</ecNumber>
    </recommendedName>
</protein>
<keyword evidence="6 10" id="KW-0812">Transmembrane</keyword>
<evidence type="ECO:0000256" key="5">
    <source>
        <dbReference type="ARBA" id="ARBA00022679"/>
    </source>
</evidence>
<dbReference type="Pfam" id="PF02366">
    <property type="entry name" value="PMT"/>
    <property type="match status" value="1"/>
</dbReference>
<sequence length="500" mass="56584">MLDTIAALPALVRTLLCVILVAILGYFNFVAGEDQPPYPFWDENYHMTSAQRYIDGIAHFEPHPPLGLMLIAVGEKLSGANANIDKQQLVVDKYINGDKMPAGFSFFGMRLMPSLFAAAAGLLFFGLMFSLTGNRLLALLFSTLYLFENAYIVHFRAVHLDSFQMFFCIAALWQFVRLWKREEPLRWMDYAGLGALCGLAIMVKINAALLLIMFPVLYFKDAFTQETPFSERPLDFLLKTGSTILAILVVFGIVFSLHTAIGTKMPDPASSAGKQDLENMSPIYKEYVTQGGAVTPGLVASVGRDYFKFMDKDHLGVPKLDVCKPGENGSHPSNWLWHHKTINYRWDSADGFTRYVQLAGNQFSWFLGLAAVIYSLMLIMNHRLNKLPVSDQKTYTYIELFTGLYGVFMLLHLYLGTQRVMYLYHYFIGLLITYILVVLCWQYLCNLHKATARIRVGSAIVLALCIIGTNQFFLPLTNHQPLTKSQCERRNIFSHIVDCQ</sequence>
<feature type="transmembrane region" description="Helical" evidence="10">
    <location>
        <begin position="12"/>
        <end position="31"/>
    </location>
</feature>
<comment type="subcellular location">
    <subcellularLocation>
        <location evidence="10">Cell membrane</location>
    </subcellularLocation>
    <subcellularLocation>
        <location evidence="1">Endomembrane system</location>
        <topology evidence="1">Multi-pass membrane protein</topology>
    </subcellularLocation>
</comment>
<keyword evidence="14" id="KW-1185">Reference proteome</keyword>
<evidence type="ECO:0000256" key="2">
    <source>
        <dbReference type="ARBA" id="ARBA00004922"/>
    </source>
</evidence>
<dbReference type="Pfam" id="PF16192">
    <property type="entry name" value="PMT_4TMC"/>
    <property type="match status" value="1"/>
</dbReference>
<feature type="domain" description="ArnT-like N-terminal" evidence="11">
    <location>
        <begin position="21"/>
        <end position="217"/>
    </location>
</feature>
<feature type="transmembrane region" description="Helical" evidence="10">
    <location>
        <begin position="456"/>
        <end position="476"/>
    </location>
</feature>
<dbReference type="PANTHER" id="PTHR10050">
    <property type="entry name" value="DOLICHYL-PHOSPHATE-MANNOSE--PROTEIN MANNOSYLTRANSFERASE"/>
    <property type="match status" value="1"/>
</dbReference>
<evidence type="ECO:0000256" key="7">
    <source>
        <dbReference type="ARBA" id="ARBA00022989"/>
    </source>
</evidence>
<feature type="transmembrane region" description="Helical" evidence="10">
    <location>
        <begin position="191"/>
        <end position="216"/>
    </location>
</feature>
<evidence type="ECO:0000256" key="4">
    <source>
        <dbReference type="ARBA" id="ARBA00022676"/>
    </source>
</evidence>
<feature type="transmembrane region" description="Helical" evidence="10">
    <location>
        <begin position="236"/>
        <end position="257"/>
    </location>
</feature>
<comment type="caution">
    <text evidence="13">The sequence shown here is derived from an EMBL/GenBank/DDBJ whole genome shotgun (WGS) entry which is preliminary data.</text>
</comment>